<accession>A0A6C0IYV3</accession>
<proteinExistence type="predicted"/>
<sequence>MKHITPQAQNHIFKERRGRKPVAFKERKHGQTGFITLDELKTLEKRGKNAMDSDSDSDDYPPLSSVDADTTNDKNTESNDETYETNDTFTDGKETYNEEDEELFEEDDNRVNKKEMTADDRNDDYKKKEEKEELGLKQEGFTVKKILKKKPKKLSFTMNYEEIDDEW</sequence>
<evidence type="ECO:0000256" key="1">
    <source>
        <dbReference type="SAM" id="MobiDB-lite"/>
    </source>
</evidence>
<evidence type="ECO:0000313" key="2">
    <source>
        <dbReference type="EMBL" id="QHT98232.1"/>
    </source>
</evidence>
<feature type="compositionally biased region" description="Basic and acidic residues" evidence="1">
    <location>
        <begin position="38"/>
        <end position="51"/>
    </location>
</feature>
<protein>
    <submittedName>
        <fullName evidence="2">Uncharacterized protein</fullName>
    </submittedName>
</protein>
<dbReference type="EMBL" id="MN740290">
    <property type="protein sequence ID" value="QHT98232.1"/>
    <property type="molecule type" value="Genomic_DNA"/>
</dbReference>
<feature type="compositionally biased region" description="Polar residues" evidence="1">
    <location>
        <begin position="1"/>
        <end position="10"/>
    </location>
</feature>
<feature type="region of interest" description="Disordered" evidence="1">
    <location>
        <begin position="1"/>
        <end position="132"/>
    </location>
</feature>
<feature type="compositionally biased region" description="Acidic residues" evidence="1">
    <location>
        <begin position="97"/>
        <end position="108"/>
    </location>
</feature>
<feature type="compositionally biased region" description="Basic and acidic residues" evidence="1">
    <location>
        <begin position="109"/>
        <end position="132"/>
    </location>
</feature>
<organism evidence="2">
    <name type="scientific">viral metagenome</name>
    <dbReference type="NCBI Taxonomy" id="1070528"/>
    <lineage>
        <taxon>unclassified sequences</taxon>
        <taxon>metagenomes</taxon>
        <taxon>organismal metagenomes</taxon>
    </lineage>
</organism>
<name>A0A6C0IYV3_9ZZZZ</name>
<reference evidence="2" key="1">
    <citation type="journal article" date="2020" name="Nature">
        <title>Giant virus diversity and host interactions through global metagenomics.</title>
        <authorList>
            <person name="Schulz F."/>
            <person name="Roux S."/>
            <person name="Paez-Espino D."/>
            <person name="Jungbluth S."/>
            <person name="Walsh D.A."/>
            <person name="Denef V.J."/>
            <person name="McMahon K.D."/>
            <person name="Konstantinidis K.T."/>
            <person name="Eloe-Fadrosh E.A."/>
            <person name="Kyrpides N.C."/>
            <person name="Woyke T."/>
        </authorList>
    </citation>
    <scope>NUCLEOTIDE SEQUENCE</scope>
    <source>
        <strain evidence="2">GVMAG-M-3300025626-8</strain>
    </source>
</reference>
<dbReference type="AlphaFoldDB" id="A0A6C0IYV3"/>
<feature type="compositionally biased region" description="Basic residues" evidence="1">
    <location>
        <begin position="14"/>
        <end position="30"/>
    </location>
</feature>